<sequence length="320" mass="36168">MEINESVIKEEVGNFLTSLQKLLPKKKDFIVIRNDKPTLTRLSDVHAEAKKVFPQCFVGAKMVITRDVLEKVKLVQNYNLGKSKDSYKCFSQLIHKEMDEKNVADGLLLDSAGSATATYTEKMNDYEMKLTSKIKDLVSSETEISFETDSKKSIRSMSFALKDADPNTLKVVTQWMYKVAPEFCVGGEMGFKPLSYPLSPELSISARYDKPAFTLSSTISRAGYQVCLFKPFTSDLRIATIINENNRGGSATIGLALHKSYENSELKIFVDSQRCGGFTFEKDVLFKEQQNDVRVIRLMVSTIIDRQKRVRCGFGFNLDF</sequence>
<reference evidence="4" key="1">
    <citation type="submission" date="2021-09" db="EMBL/GenBank/DDBJ databases">
        <authorList>
            <person name="Martin H S."/>
        </authorList>
    </citation>
    <scope>NUCLEOTIDE SEQUENCE</scope>
</reference>
<evidence type="ECO:0000256" key="3">
    <source>
        <dbReference type="ARBA" id="ARBA00022787"/>
    </source>
</evidence>
<comment type="caution">
    <text evidence="4">The sequence shown here is derived from an EMBL/GenBank/DDBJ whole genome shotgun (WGS) entry which is preliminary data.</text>
</comment>
<keyword evidence="3" id="KW-0496">Mitochondrion</keyword>
<keyword evidence="2" id="KW-0812">Transmembrane</keyword>
<dbReference type="PANTHER" id="PTHR10802">
    <property type="entry name" value="MITOCHONDRIAL IMPORT RECEPTOR SUBUNIT TOM40"/>
    <property type="match status" value="1"/>
</dbReference>
<dbReference type="GO" id="GO:0005741">
    <property type="term" value="C:mitochondrial outer membrane"/>
    <property type="evidence" value="ECO:0007669"/>
    <property type="project" value="UniProtKB-SubCell"/>
</dbReference>
<comment type="subcellular location">
    <subcellularLocation>
        <location evidence="1">Mitochondrion outer membrane</location>
    </subcellularLocation>
</comment>
<keyword evidence="5" id="KW-1185">Reference proteome</keyword>
<dbReference type="GO" id="GO:0008320">
    <property type="term" value="F:protein transmembrane transporter activity"/>
    <property type="evidence" value="ECO:0007669"/>
    <property type="project" value="InterPro"/>
</dbReference>
<dbReference type="InterPro" id="IPR037930">
    <property type="entry name" value="Tom40"/>
</dbReference>
<dbReference type="OrthoDB" id="7456548at2759"/>
<protein>
    <submittedName>
        <fullName evidence="4">(African queen) hypothetical protein</fullName>
    </submittedName>
</protein>
<dbReference type="GO" id="GO:0030150">
    <property type="term" value="P:protein import into mitochondrial matrix"/>
    <property type="evidence" value="ECO:0007669"/>
    <property type="project" value="InterPro"/>
</dbReference>
<name>A0A8J2QMS2_9NEOP</name>
<dbReference type="EMBL" id="CAKASE010000052">
    <property type="protein sequence ID" value="CAG9564888.1"/>
    <property type="molecule type" value="Genomic_DNA"/>
</dbReference>
<accession>A0A8J2QMS2</accession>
<organism evidence="4 5">
    <name type="scientific">Danaus chrysippus</name>
    <name type="common">African queen</name>
    <dbReference type="NCBI Taxonomy" id="151541"/>
    <lineage>
        <taxon>Eukaryota</taxon>
        <taxon>Metazoa</taxon>
        <taxon>Ecdysozoa</taxon>
        <taxon>Arthropoda</taxon>
        <taxon>Hexapoda</taxon>
        <taxon>Insecta</taxon>
        <taxon>Pterygota</taxon>
        <taxon>Neoptera</taxon>
        <taxon>Endopterygota</taxon>
        <taxon>Lepidoptera</taxon>
        <taxon>Glossata</taxon>
        <taxon>Ditrysia</taxon>
        <taxon>Papilionoidea</taxon>
        <taxon>Nymphalidae</taxon>
        <taxon>Danainae</taxon>
        <taxon>Danaini</taxon>
        <taxon>Danaina</taxon>
        <taxon>Danaus</taxon>
        <taxon>Anosia</taxon>
    </lineage>
</organism>
<keyword evidence="2" id="KW-0472">Membrane</keyword>
<evidence type="ECO:0000256" key="1">
    <source>
        <dbReference type="ARBA" id="ARBA00004294"/>
    </source>
</evidence>
<gene>
    <name evidence="4" type="ORF">DCHRY22_LOCUS5819</name>
</gene>
<dbReference type="AlphaFoldDB" id="A0A8J2QMS2"/>
<keyword evidence="2" id="KW-1134">Transmembrane beta strand</keyword>
<proteinExistence type="predicted"/>
<evidence type="ECO:0000313" key="4">
    <source>
        <dbReference type="EMBL" id="CAG9564888.1"/>
    </source>
</evidence>
<evidence type="ECO:0000313" key="5">
    <source>
        <dbReference type="Proteomes" id="UP000789524"/>
    </source>
</evidence>
<dbReference type="Proteomes" id="UP000789524">
    <property type="component" value="Unassembled WGS sequence"/>
</dbReference>
<keyword evidence="3" id="KW-1000">Mitochondrion outer membrane</keyword>
<evidence type="ECO:0000256" key="2">
    <source>
        <dbReference type="ARBA" id="ARBA00022452"/>
    </source>
</evidence>